<dbReference type="EMBL" id="ML009587">
    <property type="protein sequence ID" value="RKO96827.1"/>
    <property type="molecule type" value="Genomic_DNA"/>
</dbReference>
<feature type="region of interest" description="Disordered" evidence="1">
    <location>
        <begin position="385"/>
        <end position="413"/>
    </location>
</feature>
<accession>A0A4V1ITF0</accession>
<organism evidence="3 4">
    <name type="scientific">Caulochytrium protostelioides</name>
    <dbReference type="NCBI Taxonomy" id="1555241"/>
    <lineage>
        <taxon>Eukaryota</taxon>
        <taxon>Fungi</taxon>
        <taxon>Fungi incertae sedis</taxon>
        <taxon>Chytridiomycota</taxon>
        <taxon>Chytridiomycota incertae sedis</taxon>
        <taxon>Chytridiomycetes</taxon>
        <taxon>Caulochytriales</taxon>
        <taxon>Caulochytriaceae</taxon>
        <taxon>Caulochytrium</taxon>
    </lineage>
</organism>
<dbReference type="AlphaFoldDB" id="A0A4V1ITF0"/>
<dbReference type="Proteomes" id="UP000268535">
    <property type="component" value="Unassembled WGS sequence"/>
</dbReference>
<proteinExistence type="predicted"/>
<reference evidence="4" key="1">
    <citation type="journal article" date="2018" name="Nat. Microbiol.">
        <title>Leveraging single-cell genomics to expand the fungal tree of life.</title>
        <authorList>
            <person name="Ahrendt S.R."/>
            <person name="Quandt C.A."/>
            <person name="Ciobanu D."/>
            <person name="Clum A."/>
            <person name="Salamov A."/>
            <person name="Andreopoulos B."/>
            <person name="Cheng J.F."/>
            <person name="Woyke T."/>
            <person name="Pelin A."/>
            <person name="Henrissat B."/>
            <person name="Reynolds N.K."/>
            <person name="Benny G.L."/>
            <person name="Smith M.E."/>
            <person name="James T.Y."/>
            <person name="Grigoriev I.V."/>
        </authorList>
    </citation>
    <scope>NUCLEOTIDE SEQUENCE [LARGE SCALE GENOMIC DNA]</scope>
    <source>
        <strain evidence="4">ATCC 52028</strain>
    </source>
</reference>
<name>A0A4V1ITF0_9FUNG</name>
<protein>
    <submittedName>
        <fullName evidence="3">Uncharacterized protein</fullName>
    </submittedName>
</protein>
<evidence type="ECO:0000313" key="3">
    <source>
        <dbReference type="EMBL" id="RKO96827.1"/>
    </source>
</evidence>
<feature type="signal peptide" evidence="2">
    <location>
        <begin position="1"/>
        <end position="22"/>
    </location>
</feature>
<gene>
    <name evidence="3" type="ORF">CAUPRSCDRAFT_11475</name>
</gene>
<evidence type="ECO:0000256" key="2">
    <source>
        <dbReference type="SAM" id="SignalP"/>
    </source>
</evidence>
<feature type="compositionally biased region" description="Basic and acidic residues" evidence="1">
    <location>
        <begin position="385"/>
        <end position="404"/>
    </location>
</feature>
<evidence type="ECO:0000256" key="1">
    <source>
        <dbReference type="SAM" id="MobiDB-lite"/>
    </source>
</evidence>
<sequence>MVIRGGLGLLPILLVAFLMCLAVTTAPTEQDPMDPASNQLTHAHSRKRQNTDPPLPVPQSKLPRLADAYQPELIPPKSLSTVWEAFRVNGVAMQYPRDTLDSLAEHLFLPFRATNHPKVIDRGNIISPRFVIYLKWALGMWDDMWAGLGSPSEPDPTIQVGTGDNMSRVPLEQAVAQLHEYAHKILEVHAAWSNVLPLDELHALNRNIMFKGIMLVYLRLRQKYNEAVKRTPEEAEDTLLNSLRTELEDVHRVPHDNSDRSDSWPSLLMRMHRHAETMISGLAQPAPPNFVEDTKKTLKQLQIERKTRNLRFRETGQQFLTLLKSLESYPHAPGTNRDTQKAVRNLATRVFTWKVDYEDHDGTHDSKTINSILAPSSCFQLRSSMVEDRRRQDRAPRQSGRGDQRLQQLRSGI</sequence>
<evidence type="ECO:0000313" key="4">
    <source>
        <dbReference type="Proteomes" id="UP000268535"/>
    </source>
</evidence>
<keyword evidence="2" id="KW-0732">Signal</keyword>
<feature type="chain" id="PRO_5020348769" evidence="2">
    <location>
        <begin position="23"/>
        <end position="413"/>
    </location>
</feature>
<feature type="region of interest" description="Disordered" evidence="1">
    <location>
        <begin position="28"/>
        <end position="61"/>
    </location>
</feature>